<dbReference type="EMBL" id="LXEP01000003">
    <property type="protein sequence ID" value="OAT24072.1"/>
    <property type="molecule type" value="Genomic_DNA"/>
</dbReference>
<name>A0A1B7I6K0_9ENTR</name>
<comment type="caution">
    <text evidence="3">The sequence shown here is derived from an EMBL/GenBank/DDBJ whole genome shotgun (WGS) entry which is preliminary data.</text>
</comment>
<gene>
    <name evidence="3" type="ORF">M977_00364</name>
</gene>
<dbReference type="Pfam" id="PF21152">
    <property type="entry name" value="YgjK_N"/>
    <property type="match status" value="1"/>
</dbReference>
<evidence type="ECO:0000313" key="4">
    <source>
        <dbReference type="Proteomes" id="UP000078504"/>
    </source>
</evidence>
<accession>A0A1B7I6K0</accession>
<feature type="signal peptide" evidence="1">
    <location>
        <begin position="1"/>
        <end position="17"/>
    </location>
</feature>
<dbReference type="AlphaFoldDB" id="A0A1B7I6K0"/>
<dbReference type="PATRIC" id="fig|1354253.4.peg.372"/>
<proteinExistence type="predicted"/>
<reference evidence="3 4" key="1">
    <citation type="submission" date="2016-04" db="EMBL/GenBank/DDBJ databases">
        <title>ATOL: Assembling a taxonomically balanced genome-scale reconstruction of the evolutionary history of the Enterobacteriaceae.</title>
        <authorList>
            <person name="Plunkett G.III."/>
            <person name="Neeno-Eckwall E.C."/>
            <person name="Glasner J.D."/>
            <person name="Perna N.T."/>
        </authorList>
    </citation>
    <scope>NUCLEOTIDE SEQUENCE [LARGE SCALE GENOMIC DNA]</scope>
    <source>
        <strain evidence="3 4">ATCC 51604</strain>
    </source>
</reference>
<evidence type="ECO:0000259" key="2">
    <source>
        <dbReference type="Pfam" id="PF21152"/>
    </source>
</evidence>
<dbReference type="Gene3D" id="1.10.287.100">
    <property type="match status" value="1"/>
</dbReference>
<feature type="domain" description="Glucosidase YgjK N-terminal" evidence="2">
    <location>
        <begin position="39"/>
        <end position="292"/>
    </location>
</feature>
<keyword evidence="1" id="KW-0732">Signal</keyword>
<sequence>MKTIFRLAPLAMLLVLAGCHSTKHDTTTLMANDFQNVIDRTGAPHAMLDYDFDEHQRFNPLFDDGAWHGHLLPASSEGMGGFPGPALLTEEYINFMANNFDRLSVYQNGKKIAFTMKAYSIPGALIQTLTSPGVTVKMTLRFVTSRTSLLETEITTDAPLELVWDGELLEKYHLQEQKPQSDETIEQAFPGYTRTLHATSDGLNVTFGKVRADSNLMTSGQSQYQIHKTLPMRTQIDGHRFIAKANIESSITLYTTYSHLLTATEVQKEQSKIADILKHPQTYQTASEQRWEGYLESGLKNPAATAAQTRVAVKAIETLNGNWRGGCDEI</sequence>
<dbReference type="InterPro" id="IPR048450">
    <property type="entry name" value="YgjK_N"/>
</dbReference>
<dbReference type="PROSITE" id="PS51257">
    <property type="entry name" value="PROKAR_LIPOPROTEIN"/>
    <property type="match status" value="1"/>
</dbReference>
<organism evidence="3 4">
    <name type="scientific">Buttiauxella gaviniae ATCC 51604</name>
    <dbReference type="NCBI Taxonomy" id="1354253"/>
    <lineage>
        <taxon>Bacteria</taxon>
        <taxon>Pseudomonadati</taxon>
        <taxon>Pseudomonadota</taxon>
        <taxon>Gammaproteobacteria</taxon>
        <taxon>Enterobacterales</taxon>
        <taxon>Enterobacteriaceae</taxon>
        <taxon>Buttiauxella</taxon>
    </lineage>
</organism>
<dbReference type="GO" id="GO:0016853">
    <property type="term" value="F:isomerase activity"/>
    <property type="evidence" value="ECO:0007669"/>
    <property type="project" value="UniProtKB-KW"/>
</dbReference>
<dbReference type="Gene3D" id="2.70.98.50">
    <property type="entry name" value="putative glycoside hydrolase family protein from bacillus halodurans"/>
    <property type="match status" value="1"/>
</dbReference>
<keyword evidence="3" id="KW-0413">Isomerase</keyword>
<evidence type="ECO:0000256" key="1">
    <source>
        <dbReference type="SAM" id="SignalP"/>
    </source>
</evidence>
<feature type="chain" id="PRO_5008593702" evidence="1">
    <location>
        <begin position="18"/>
        <end position="330"/>
    </location>
</feature>
<dbReference type="Proteomes" id="UP000078504">
    <property type="component" value="Unassembled WGS sequence"/>
</dbReference>
<protein>
    <submittedName>
        <fullName evidence="3">Putative isomerase</fullName>
    </submittedName>
</protein>
<evidence type="ECO:0000313" key="3">
    <source>
        <dbReference type="EMBL" id="OAT24072.1"/>
    </source>
</evidence>